<dbReference type="Pfam" id="PF04966">
    <property type="entry name" value="OprB"/>
    <property type="match status" value="1"/>
</dbReference>
<feature type="chain" id="PRO_5007231076" evidence="2">
    <location>
        <begin position="27"/>
        <end position="438"/>
    </location>
</feature>
<dbReference type="HOGENOM" id="CLU_029684_0_1_6"/>
<gene>
    <name evidence="3" type="ORF">Thi970DRAFT_00735</name>
</gene>
<dbReference type="InterPro" id="IPR007049">
    <property type="entry name" value="Carb-sel_porin_OprB"/>
</dbReference>
<feature type="signal peptide" evidence="2">
    <location>
        <begin position="1"/>
        <end position="26"/>
    </location>
</feature>
<dbReference type="InterPro" id="IPR038673">
    <property type="entry name" value="OprB_sf"/>
</dbReference>
<dbReference type="GO" id="GO:0008643">
    <property type="term" value="P:carbohydrate transport"/>
    <property type="evidence" value="ECO:0007669"/>
    <property type="project" value="InterPro"/>
</dbReference>
<reference evidence="3 4" key="2">
    <citation type="submission" date="2011-11" db="EMBL/GenBank/DDBJ databases">
        <authorList>
            <consortium name="US DOE Joint Genome Institute"/>
            <person name="Lucas S."/>
            <person name="Han J."/>
            <person name="Lapidus A."/>
            <person name="Cheng J.-F."/>
            <person name="Goodwin L."/>
            <person name="Pitluck S."/>
            <person name="Peters L."/>
            <person name="Ovchinnikova G."/>
            <person name="Zhang X."/>
            <person name="Detter J.C."/>
            <person name="Han C."/>
            <person name="Tapia R."/>
            <person name="Land M."/>
            <person name="Hauser L."/>
            <person name="Kyrpides N."/>
            <person name="Ivanova N."/>
            <person name="Pagani I."/>
            <person name="Vogl K."/>
            <person name="Liu Z."/>
            <person name="Overmann J."/>
            <person name="Frigaard N.-U."/>
            <person name="Bryant D."/>
            <person name="Woyke T."/>
        </authorList>
    </citation>
    <scope>NUCLEOTIDE SEQUENCE [LARGE SCALE GENOMIC DNA]</scope>
    <source>
        <strain evidence="3 4">970</strain>
    </source>
</reference>
<dbReference type="Gene3D" id="2.40.160.180">
    <property type="entry name" value="Carbohydrate-selective porin OprB"/>
    <property type="match status" value="1"/>
</dbReference>
<evidence type="ECO:0000256" key="2">
    <source>
        <dbReference type="RuleBase" id="RU363072"/>
    </source>
</evidence>
<dbReference type="InterPro" id="IPR052932">
    <property type="entry name" value="OprB_Porin"/>
</dbReference>
<evidence type="ECO:0000313" key="3">
    <source>
        <dbReference type="EMBL" id="EIC23083.1"/>
    </source>
</evidence>
<name>H8YXA7_9GAMM</name>
<dbReference type="PANTHER" id="PTHR37944">
    <property type="entry name" value="PORIN B"/>
    <property type="match status" value="1"/>
</dbReference>
<keyword evidence="4" id="KW-1185">Reference proteome</keyword>
<proteinExistence type="inferred from homology"/>
<evidence type="ECO:0000313" key="4">
    <source>
        <dbReference type="Proteomes" id="UP000002964"/>
    </source>
</evidence>
<reference evidence="4" key="1">
    <citation type="submission" date="2011-06" db="EMBL/GenBank/DDBJ databases">
        <authorList>
            <consortium name="US DOE Joint Genome Institute (JGI-PGF)"/>
            <person name="Lucas S."/>
            <person name="Han J."/>
            <person name="Lapidus A."/>
            <person name="Cheng J.-F."/>
            <person name="Goodwin L."/>
            <person name="Pitluck S."/>
            <person name="Peters L."/>
            <person name="Land M.L."/>
            <person name="Hauser L."/>
            <person name="Vogl K."/>
            <person name="Liu Z."/>
            <person name="Overmann J."/>
            <person name="Frigaard N.-U."/>
            <person name="Bryant D.A."/>
            <person name="Woyke T.J."/>
        </authorList>
    </citation>
    <scope>NUCLEOTIDE SEQUENCE [LARGE SCALE GENOMIC DNA]</scope>
    <source>
        <strain evidence="4">970</strain>
    </source>
</reference>
<dbReference type="GO" id="GO:0016020">
    <property type="term" value="C:membrane"/>
    <property type="evidence" value="ECO:0007669"/>
    <property type="project" value="InterPro"/>
</dbReference>
<keyword evidence="2" id="KW-0732">Signal</keyword>
<dbReference type="Proteomes" id="UP000002964">
    <property type="component" value="Unassembled WGS sequence"/>
</dbReference>
<evidence type="ECO:0000256" key="1">
    <source>
        <dbReference type="ARBA" id="ARBA00008769"/>
    </source>
</evidence>
<accession>H8YXA7</accession>
<dbReference type="GO" id="GO:0015288">
    <property type="term" value="F:porin activity"/>
    <property type="evidence" value="ECO:0007669"/>
    <property type="project" value="InterPro"/>
</dbReference>
<dbReference type="AlphaFoldDB" id="H8YXA7"/>
<comment type="similarity">
    <text evidence="1 2">Belongs to the OprB family.</text>
</comment>
<dbReference type="EMBL" id="JH603168">
    <property type="protein sequence ID" value="EIC23083.1"/>
    <property type="molecule type" value="Genomic_DNA"/>
</dbReference>
<dbReference type="eggNOG" id="COG3659">
    <property type="taxonomic scope" value="Bacteria"/>
</dbReference>
<organism evidence="3 4">
    <name type="scientific">Thiorhodovibrio frisius</name>
    <dbReference type="NCBI Taxonomy" id="631362"/>
    <lineage>
        <taxon>Bacteria</taxon>
        <taxon>Pseudomonadati</taxon>
        <taxon>Pseudomonadota</taxon>
        <taxon>Gammaproteobacteria</taxon>
        <taxon>Chromatiales</taxon>
        <taxon>Chromatiaceae</taxon>
        <taxon>Thiorhodovibrio</taxon>
    </lineage>
</organism>
<protein>
    <submittedName>
        <fullName evidence="3">Carbohydrate-selective porin</fullName>
    </submittedName>
</protein>
<sequence length="438" mass="47560">MLMIRALPFCLLCLVLGVLAPVGSSAASDFPVSRYLTGNWNGLRDDWQQAGVELFFNATAEPMRNISGGERIGGTWPSNLGLELHLDLAKLLGVANTGLLVKVSKRDGNSVSIEDVAPSQGGNLFPVQELYGGQTLKLANVQFNSRLFDDQLDLAYGRLVANDDFLRSPLYCQFLNNAICGSPKAVFFENPFAFSAYPSAQWGLRARLGAEQSRWTLQLGLYDADIDLKGGDPTAPARNRHGTDWSFGDNGVVLAGELQYRHDSATGLDGRYKLGGFWMNGDYQDLSSTDPAATVRGNAMLWLTADQTLWRPTAASESASERGISGFATWILSLEDKVNLMSQQFSLGLVWQGPFASRAQDALGLAVSRGWVSAEQNKARRAQGLATQHTETALELNYRIALGRGLALTPDIQYILDPGATGDIDNAWLVGAKISLDF</sequence>
<dbReference type="STRING" id="631362.Thi970DRAFT_00735"/>
<dbReference type="PANTHER" id="PTHR37944:SF1">
    <property type="entry name" value="PORIN B"/>
    <property type="match status" value="1"/>
</dbReference>